<dbReference type="RefSeq" id="WP_046556397.1">
    <property type="nucleotide sequence ID" value="NZ_LAHO01000003.1"/>
</dbReference>
<dbReference type="GO" id="GO:0046872">
    <property type="term" value="F:metal ion binding"/>
    <property type="evidence" value="ECO:0007669"/>
    <property type="project" value="InterPro"/>
</dbReference>
<evidence type="ECO:0000259" key="8">
    <source>
        <dbReference type="Pfam" id="PF01545"/>
    </source>
</evidence>
<feature type="transmembrane region" description="Helical" evidence="7">
    <location>
        <begin position="256"/>
        <end position="273"/>
    </location>
</feature>
<comment type="subcellular location">
    <subcellularLocation>
        <location evidence="1">Membrane</location>
        <topology evidence="1">Multi-pass membrane protein</topology>
    </subcellularLocation>
</comment>
<keyword evidence="3" id="KW-0813">Transport</keyword>
<evidence type="ECO:0000313" key="9">
    <source>
        <dbReference type="EMBL" id="KKO46507.1"/>
    </source>
</evidence>
<feature type="transmembrane region" description="Helical" evidence="7">
    <location>
        <begin position="186"/>
        <end position="207"/>
    </location>
</feature>
<evidence type="ECO:0000313" key="10">
    <source>
        <dbReference type="Proteomes" id="UP000034228"/>
    </source>
</evidence>
<dbReference type="PANTHER" id="PTHR11562:SF17">
    <property type="entry name" value="RE54080P-RELATED"/>
    <property type="match status" value="1"/>
</dbReference>
<keyword evidence="3" id="KW-0864">Zinc transport</keyword>
<evidence type="ECO:0000256" key="6">
    <source>
        <dbReference type="SAM" id="MobiDB-lite"/>
    </source>
</evidence>
<keyword evidence="3" id="KW-0862">Zinc</keyword>
<gene>
    <name evidence="9" type="ORF">WG68_04110</name>
</gene>
<dbReference type="Gene3D" id="1.20.1510.10">
    <property type="entry name" value="Cation efflux protein transmembrane domain"/>
    <property type="match status" value="1"/>
</dbReference>
<dbReference type="PANTHER" id="PTHR11562">
    <property type="entry name" value="CATION EFFLUX PROTEIN/ ZINC TRANSPORTER"/>
    <property type="match status" value="1"/>
</dbReference>
<keyword evidence="3" id="KW-0406">Ion transport</keyword>
<dbReference type="InterPro" id="IPR036163">
    <property type="entry name" value="HMA_dom_sf"/>
</dbReference>
<keyword evidence="10" id="KW-1185">Reference proteome</keyword>
<dbReference type="SUPFAM" id="SSF161111">
    <property type="entry name" value="Cation efflux protein transmembrane domain-like"/>
    <property type="match status" value="1"/>
</dbReference>
<evidence type="ECO:0000256" key="7">
    <source>
        <dbReference type="SAM" id="Phobius"/>
    </source>
</evidence>
<feature type="transmembrane region" description="Helical" evidence="7">
    <location>
        <begin position="213"/>
        <end position="235"/>
    </location>
</feature>
<evidence type="ECO:0000256" key="5">
    <source>
        <dbReference type="ARBA" id="ARBA00023136"/>
    </source>
</evidence>
<feature type="region of interest" description="Disordered" evidence="6">
    <location>
        <begin position="1"/>
        <end position="23"/>
    </location>
</feature>
<organism evidence="9 10">
    <name type="scientific">Arsukibacterium ikkense</name>
    <dbReference type="NCBI Taxonomy" id="336831"/>
    <lineage>
        <taxon>Bacteria</taxon>
        <taxon>Pseudomonadati</taxon>
        <taxon>Pseudomonadota</taxon>
        <taxon>Gammaproteobacteria</taxon>
        <taxon>Chromatiales</taxon>
        <taxon>Chromatiaceae</taxon>
        <taxon>Arsukibacterium</taxon>
    </lineage>
</organism>
<dbReference type="GO" id="GO:0005886">
    <property type="term" value="C:plasma membrane"/>
    <property type="evidence" value="ECO:0007669"/>
    <property type="project" value="TreeGrafter"/>
</dbReference>
<keyword evidence="5 7" id="KW-0472">Membrane</keyword>
<dbReference type="STRING" id="336831.WG68_04110"/>
<dbReference type="Pfam" id="PF01545">
    <property type="entry name" value="Cation_efflux"/>
    <property type="match status" value="1"/>
</dbReference>
<sequence length="301" mass="32613">MNPKCCSNDKCSETGNSENSAVDAPDKHAKYAYLSEFRVPKMDCPAEERLIRMALETVEPGVLLQFDIPQRQVRVFHTVNANEITPKMHSLGLGASLTKTGPVKPEEVTQARQSTASGSLREELILKWLLGINAVMFAVEFVTGWLAQSTGLIADSLDMFADAAVYGVALYAVGRSSKVQLNAAQLAGWLQLILAFGVISEVIRRYLFGNEPVSTLMLIMGAIALVANVICLSLIHQQKESGAHMKASWIFSANDVIANAGVILAGLLVTWTGSRYPDLVIGFIIGLVVLNGARRILQLKA</sequence>
<dbReference type="InterPro" id="IPR027469">
    <property type="entry name" value="Cation_efflux_TMD_sf"/>
</dbReference>
<evidence type="ECO:0000256" key="2">
    <source>
        <dbReference type="ARBA" id="ARBA00022692"/>
    </source>
</evidence>
<evidence type="ECO:0000256" key="4">
    <source>
        <dbReference type="ARBA" id="ARBA00022989"/>
    </source>
</evidence>
<keyword evidence="2 7" id="KW-0812">Transmembrane</keyword>
<dbReference type="GO" id="GO:0005385">
    <property type="term" value="F:zinc ion transmembrane transporter activity"/>
    <property type="evidence" value="ECO:0007669"/>
    <property type="project" value="TreeGrafter"/>
</dbReference>
<dbReference type="Proteomes" id="UP000034228">
    <property type="component" value="Unassembled WGS sequence"/>
</dbReference>
<dbReference type="AlphaFoldDB" id="A0A0M2V6P0"/>
<feature type="transmembrane region" description="Helical" evidence="7">
    <location>
        <begin position="279"/>
        <end position="297"/>
    </location>
</feature>
<accession>A0A0M2V6P0</accession>
<dbReference type="EMBL" id="LAHO01000003">
    <property type="protein sequence ID" value="KKO46507.1"/>
    <property type="molecule type" value="Genomic_DNA"/>
</dbReference>
<dbReference type="SUPFAM" id="SSF55008">
    <property type="entry name" value="HMA, heavy metal-associated domain"/>
    <property type="match status" value="1"/>
</dbReference>
<dbReference type="PATRIC" id="fig|336831.14.peg.3135"/>
<dbReference type="InterPro" id="IPR050681">
    <property type="entry name" value="CDF/SLC30A"/>
</dbReference>
<evidence type="ECO:0000256" key="1">
    <source>
        <dbReference type="ARBA" id="ARBA00004141"/>
    </source>
</evidence>
<reference evidence="9 10" key="1">
    <citation type="submission" date="2015-03" db="EMBL/GenBank/DDBJ databases">
        <title>Draft genome sequences of two protease-producing strains of Arsukibacterium isolated from two cold and alkaline environments.</title>
        <authorList>
            <person name="Lylloff J.E."/>
            <person name="Skov L.B."/>
            <person name="Jepsen M."/>
            <person name="Hallin P.F."/>
            <person name="Sorensen S.J."/>
            <person name="Stougaard P."/>
            <person name="Glaring M.A."/>
        </authorList>
    </citation>
    <scope>NUCLEOTIDE SEQUENCE [LARGE SCALE GENOMIC DNA]</scope>
    <source>
        <strain evidence="9 10">GCM72</strain>
    </source>
</reference>
<dbReference type="InterPro" id="IPR058533">
    <property type="entry name" value="Cation_efflux_TM"/>
</dbReference>
<keyword evidence="4 7" id="KW-1133">Transmembrane helix</keyword>
<dbReference type="OrthoDB" id="9799649at2"/>
<evidence type="ECO:0000256" key="3">
    <source>
        <dbReference type="ARBA" id="ARBA00022906"/>
    </source>
</evidence>
<feature type="transmembrane region" description="Helical" evidence="7">
    <location>
        <begin position="128"/>
        <end position="147"/>
    </location>
</feature>
<name>A0A0M2V6P0_9GAMM</name>
<feature type="transmembrane region" description="Helical" evidence="7">
    <location>
        <begin position="153"/>
        <end position="174"/>
    </location>
</feature>
<comment type="caution">
    <text evidence="9">The sequence shown here is derived from an EMBL/GenBank/DDBJ whole genome shotgun (WGS) entry which is preliminary data.</text>
</comment>
<feature type="domain" description="Cation efflux protein transmembrane" evidence="8">
    <location>
        <begin position="130"/>
        <end position="297"/>
    </location>
</feature>
<proteinExistence type="predicted"/>
<protein>
    <submittedName>
        <fullName evidence="9">Cation transporter</fullName>
    </submittedName>
</protein>